<feature type="region of interest" description="Disordered" evidence="1">
    <location>
        <begin position="426"/>
        <end position="448"/>
    </location>
</feature>
<reference evidence="2" key="1">
    <citation type="journal article" date="2021" name="Genome Biol. Evol.">
        <title>A High-Quality Reference Genome for a Parasitic Bivalve with Doubly Uniparental Inheritance (Bivalvia: Unionida).</title>
        <authorList>
            <person name="Smith C.H."/>
        </authorList>
    </citation>
    <scope>NUCLEOTIDE SEQUENCE</scope>
    <source>
        <strain evidence="2">CHS0354</strain>
    </source>
</reference>
<comment type="caution">
    <text evidence="2">The sequence shown here is derived from an EMBL/GenBank/DDBJ whole genome shotgun (WGS) entry which is preliminary data.</text>
</comment>
<dbReference type="Proteomes" id="UP001195483">
    <property type="component" value="Unassembled WGS sequence"/>
</dbReference>
<dbReference type="EMBL" id="JAEAOA010002306">
    <property type="protein sequence ID" value="KAK3583639.1"/>
    <property type="molecule type" value="Genomic_DNA"/>
</dbReference>
<proteinExistence type="predicted"/>
<sequence>MEKIALISHRSTYAYAVNYRRRKICFRHNKSKTGMDDIMTRKETILLEFVYYGPYREGKRPQHRKMSGSSGYQESSTSSFSSSSLSTSGAEQSEERFDVNSRVEGLQETNETTVVASTLQTKESTDNLPRIRRKDALQQSLRLNEIIFKTETSVSVKDEAVIGPSSSCLPETLLPLVSNRTYSTKNGTPKLSGSRKSFVEMSRTPLQQGEILSQSISGHYAKDSHNTDKVSSQRKKLHISSMALQNNVRYSGSSTDSSLISEAGTDNLQNFICTEKVSYLGSFDLDSQSDSESSENEDVKMERPSKVTCFLADVNSVEERESVLNKLRRKNQKRMEERKQRKTMLKERPKTLSNLMLWSDLKEEDVIIQYNNPVKELFSNIVPDFTDLNNISKKYKKEVVMLRKAKMKQRVLEQKGARQQTITQNNVPNTEQRESIQTKMSHVEQPKNETKIKDSDILKEFGKFTETVRGITNSAACKQFCSDHLILLEWLERHNLQQTLLYRNLKNSKETVVLQKVVFQRPELEKEIVRMKLGDVRKDETQIIKQRKKEEEKGKNEQNNIDKERKKIRKNSKSVDISKEIKEKLFHIDTEKTTTQGKKKPIDSVEGDSHIPLVMVSRDRQIKENVLSLGKKLSITSLEEEDLSDRDSTFNVKKLNFRYSIENLSHERHTVPKQNPLEILKKYYRIQNIARAFCRDQSERSVKPTVQLPTLWEKKLGKKGAFKNYLKKSENIGRLKWFPFLSKADVKRKSPHVQPAFEMIYSADFIVSNLLKAMETFVVRKEIAVSDYKGETCMSITFTKPSIFQNYKRTDTAC</sequence>
<accession>A0AAE0S208</accession>
<evidence type="ECO:0000313" key="3">
    <source>
        <dbReference type="Proteomes" id="UP001195483"/>
    </source>
</evidence>
<gene>
    <name evidence="2" type="ORF">CHS0354_039467</name>
</gene>
<dbReference type="AlphaFoldDB" id="A0AAE0S208"/>
<feature type="compositionally biased region" description="Basic and acidic residues" evidence="1">
    <location>
        <begin position="431"/>
        <end position="448"/>
    </location>
</feature>
<reference evidence="2" key="3">
    <citation type="submission" date="2023-05" db="EMBL/GenBank/DDBJ databases">
        <authorList>
            <person name="Smith C.H."/>
        </authorList>
    </citation>
    <scope>NUCLEOTIDE SEQUENCE</scope>
    <source>
        <strain evidence="2">CHS0354</strain>
        <tissue evidence="2">Mantle</tissue>
    </source>
</reference>
<feature type="region of interest" description="Disordered" evidence="1">
    <location>
        <begin position="58"/>
        <end position="106"/>
    </location>
</feature>
<feature type="compositionally biased region" description="Low complexity" evidence="1">
    <location>
        <begin position="67"/>
        <end position="91"/>
    </location>
</feature>
<reference evidence="2" key="2">
    <citation type="journal article" date="2021" name="Genome Biol. Evol.">
        <title>Developing a high-quality reference genome for a parasitic bivalve with doubly uniparental inheritance (Bivalvia: Unionida).</title>
        <authorList>
            <person name="Smith C.H."/>
        </authorList>
    </citation>
    <scope>NUCLEOTIDE SEQUENCE</scope>
    <source>
        <strain evidence="2">CHS0354</strain>
        <tissue evidence="2">Mantle</tissue>
    </source>
</reference>
<evidence type="ECO:0000256" key="1">
    <source>
        <dbReference type="SAM" id="MobiDB-lite"/>
    </source>
</evidence>
<feature type="region of interest" description="Disordered" evidence="1">
    <location>
        <begin position="547"/>
        <end position="573"/>
    </location>
</feature>
<name>A0AAE0S208_9BIVA</name>
<evidence type="ECO:0000313" key="2">
    <source>
        <dbReference type="EMBL" id="KAK3583639.1"/>
    </source>
</evidence>
<organism evidence="2 3">
    <name type="scientific">Potamilus streckersoni</name>
    <dbReference type="NCBI Taxonomy" id="2493646"/>
    <lineage>
        <taxon>Eukaryota</taxon>
        <taxon>Metazoa</taxon>
        <taxon>Spiralia</taxon>
        <taxon>Lophotrochozoa</taxon>
        <taxon>Mollusca</taxon>
        <taxon>Bivalvia</taxon>
        <taxon>Autobranchia</taxon>
        <taxon>Heteroconchia</taxon>
        <taxon>Palaeoheterodonta</taxon>
        <taxon>Unionida</taxon>
        <taxon>Unionoidea</taxon>
        <taxon>Unionidae</taxon>
        <taxon>Ambleminae</taxon>
        <taxon>Lampsilini</taxon>
        <taxon>Potamilus</taxon>
    </lineage>
</organism>
<protein>
    <submittedName>
        <fullName evidence="2">Uncharacterized protein</fullName>
    </submittedName>
</protein>
<feature type="compositionally biased region" description="Basic and acidic residues" evidence="1">
    <location>
        <begin position="547"/>
        <end position="565"/>
    </location>
</feature>
<keyword evidence="3" id="KW-1185">Reference proteome</keyword>